<feature type="transmembrane region" description="Helical" evidence="1">
    <location>
        <begin position="131"/>
        <end position="150"/>
    </location>
</feature>
<sequence>MGVRTSIIDWWAERAWADYLVSATVLGAHLFVVRTSGSGDWLTWIGAAQRTDMYAAATGAVSAIGGLSAIAIAIYTTANGERLRAVRQQQQPGELRRTWRSLLQGTALACALILAAFSLDRDEDPLSARFIFEYAILFASLRFARFVWFFDKIMAISDADQVEEGSSRAVPVRDPNWLERRRRQHDSNG</sequence>
<protein>
    <submittedName>
        <fullName evidence="2">Uncharacterized protein</fullName>
    </submittedName>
</protein>
<evidence type="ECO:0000256" key="1">
    <source>
        <dbReference type="SAM" id="Phobius"/>
    </source>
</evidence>
<dbReference type="Proteomes" id="UP001501867">
    <property type="component" value="Unassembled WGS sequence"/>
</dbReference>
<gene>
    <name evidence="2" type="ORF">GCM10010302_78550</name>
</gene>
<organism evidence="2 3">
    <name type="scientific">Streptomyces polychromogenes</name>
    <dbReference type="NCBI Taxonomy" id="67342"/>
    <lineage>
        <taxon>Bacteria</taxon>
        <taxon>Bacillati</taxon>
        <taxon>Actinomycetota</taxon>
        <taxon>Actinomycetes</taxon>
        <taxon>Kitasatosporales</taxon>
        <taxon>Streptomycetaceae</taxon>
        <taxon>Streptomyces</taxon>
    </lineage>
</organism>
<evidence type="ECO:0000313" key="2">
    <source>
        <dbReference type="EMBL" id="GAA0327868.1"/>
    </source>
</evidence>
<proteinExistence type="predicted"/>
<reference evidence="2 3" key="1">
    <citation type="journal article" date="2019" name="Int. J. Syst. Evol. Microbiol.">
        <title>The Global Catalogue of Microorganisms (GCM) 10K type strain sequencing project: providing services to taxonomists for standard genome sequencing and annotation.</title>
        <authorList>
            <consortium name="The Broad Institute Genomics Platform"/>
            <consortium name="The Broad Institute Genome Sequencing Center for Infectious Disease"/>
            <person name="Wu L."/>
            <person name="Ma J."/>
        </authorList>
    </citation>
    <scope>NUCLEOTIDE SEQUENCE [LARGE SCALE GENOMIC DNA]</scope>
    <source>
        <strain evidence="2 3">JCM 4505</strain>
    </source>
</reference>
<accession>A0ABN0W7J1</accession>
<feature type="transmembrane region" description="Helical" evidence="1">
    <location>
        <begin position="99"/>
        <end position="119"/>
    </location>
</feature>
<keyword evidence="1" id="KW-1133">Transmembrane helix</keyword>
<keyword evidence="1" id="KW-0472">Membrane</keyword>
<evidence type="ECO:0000313" key="3">
    <source>
        <dbReference type="Proteomes" id="UP001501867"/>
    </source>
</evidence>
<keyword evidence="3" id="KW-1185">Reference proteome</keyword>
<feature type="transmembrane region" description="Helical" evidence="1">
    <location>
        <begin position="53"/>
        <end position="78"/>
    </location>
</feature>
<dbReference type="EMBL" id="BAAABV010000047">
    <property type="protein sequence ID" value="GAA0327868.1"/>
    <property type="molecule type" value="Genomic_DNA"/>
</dbReference>
<name>A0ABN0W7J1_9ACTN</name>
<feature type="transmembrane region" description="Helical" evidence="1">
    <location>
        <begin position="16"/>
        <end position="33"/>
    </location>
</feature>
<comment type="caution">
    <text evidence="2">The sequence shown here is derived from an EMBL/GenBank/DDBJ whole genome shotgun (WGS) entry which is preliminary data.</text>
</comment>
<keyword evidence="1" id="KW-0812">Transmembrane</keyword>